<dbReference type="EMBL" id="SJPI01000003">
    <property type="protein sequence ID" value="TWT49633.1"/>
    <property type="molecule type" value="Genomic_DNA"/>
</dbReference>
<evidence type="ECO:0000256" key="1">
    <source>
        <dbReference type="SAM" id="MobiDB-lite"/>
    </source>
</evidence>
<feature type="compositionally biased region" description="Basic residues" evidence="1">
    <location>
        <begin position="161"/>
        <end position="172"/>
    </location>
</feature>
<proteinExistence type="predicted"/>
<dbReference type="Proteomes" id="UP000316598">
    <property type="component" value="Unassembled WGS sequence"/>
</dbReference>
<accession>A0A5C5WI03</accession>
<evidence type="ECO:0000313" key="2">
    <source>
        <dbReference type="EMBL" id="TWT49633.1"/>
    </source>
</evidence>
<feature type="region of interest" description="Disordered" evidence="1">
    <location>
        <begin position="139"/>
        <end position="172"/>
    </location>
</feature>
<name>A0A5C5WI03_9BACT</name>
<gene>
    <name evidence="2" type="ORF">Pla22_48300</name>
</gene>
<sequence>MNSLSKNRFVTQSFSSVSLVVGAIVLSALVSTTSAVGTNQEGPNTAPRDTSLLVDEKALDQMIKDRQAELAERQSLLTQAMNDLGTDHPSVAVMQQELDEVERQISIWSKPTETLVDIGDDDLRLLVVQLMLRIDQLESSRNEQQFQQQRSQRNDSMFRGGRPRSGPRPRLR</sequence>
<dbReference type="AlphaFoldDB" id="A0A5C5WI03"/>
<keyword evidence="3" id="KW-1185">Reference proteome</keyword>
<protein>
    <submittedName>
        <fullName evidence="2">Uncharacterized protein</fullName>
    </submittedName>
</protein>
<evidence type="ECO:0000313" key="3">
    <source>
        <dbReference type="Proteomes" id="UP000316598"/>
    </source>
</evidence>
<reference evidence="2 3" key="1">
    <citation type="submission" date="2019-02" db="EMBL/GenBank/DDBJ databases">
        <title>Deep-cultivation of Planctomycetes and their phenomic and genomic characterization uncovers novel biology.</title>
        <authorList>
            <person name="Wiegand S."/>
            <person name="Jogler M."/>
            <person name="Boedeker C."/>
            <person name="Pinto D."/>
            <person name="Vollmers J."/>
            <person name="Rivas-Marin E."/>
            <person name="Kohn T."/>
            <person name="Peeters S.H."/>
            <person name="Heuer A."/>
            <person name="Rast P."/>
            <person name="Oberbeckmann S."/>
            <person name="Bunk B."/>
            <person name="Jeske O."/>
            <person name="Meyerdierks A."/>
            <person name="Storesund J.E."/>
            <person name="Kallscheuer N."/>
            <person name="Luecker S."/>
            <person name="Lage O.M."/>
            <person name="Pohl T."/>
            <person name="Merkel B.J."/>
            <person name="Hornburger P."/>
            <person name="Mueller R.-W."/>
            <person name="Bruemmer F."/>
            <person name="Labrenz M."/>
            <person name="Spormann A.M."/>
            <person name="Op Den Camp H."/>
            <person name="Overmann J."/>
            <person name="Amann R."/>
            <person name="Jetten M.S.M."/>
            <person name="Mascher T."/>
            <person name="Medema M.H."/>
            <person name="Devos D.P."/>
            <person name="Kaster A.-K."/>
            <person name="Ovreas L."/>
            <person name="Rohde M."/>
            <person name="Galperin M.Y."/>
            <person name="Jogler C."/>
        </authorList>
    </citation>
    <scope>NUCLEOTIDE SEQUENCE [LARGE SCALE GENOMIC DNA]</scope>
    <source>
        <strain evidence="2 3">Pla22</strain>
    </source>
</reference>
<feature type="compositionally biased region" description="Low complexity" evidence="1">
    <location>
        <begin position="142"/>
        <end position="151"/>
    </location>
</feature>
<comment type="caution">
    <text evidence="2">The sequence shown here is derived from an EMBL/GenBank/DDBJ whole genome shotgun (WGS) entry which is preliminary data.</text>
</comment>
<organism evidence="2 3">
    <name type="scientific">Rubripirellula amarantea</name>
    <dbReference type="NCBI Taxonomy" id="2527999"/>
    <lineage>
        <taxon>Bacteria</taxon>
        <taxon>Pseudomonadati</taxon>
        <taxon>Planctomycetota</taxon>
        <taxon>Planctomycetia</taxon>
        <taxon>Pirellulales</taxon>
        <taxon>Pirellulaceae</taxon>
        <taxon>Rubripirellula</taxon>
    </lineage>
</organism>
<dbReference type="RefSeq" id="WP_146517132.1">
    <property type="nucleotide sequence ID" value="NZ_SJPI01000003.1"/>
</dbReference>